<keyword evidence="3" id="KW-0539">Nucleus</keyword>
<protein>
    <recommendedName>
        <fullName evidence="8">RPEL repeat protein</fullName>
    </recommendedName>
</protein>
<dbReference type="InterPro" id="IPR043451">
    <property type="entry name" value="Myocardin-like"/>
</dbReference>
<gene>
    <name evidence="6" type="ORF">VMCG_09455</name>
</gene>
<evidence type="ECO:0000313" key="7">
    <source>
        <dbReference type="Proteomes" id="UP000283895"/>
    </source>
</evidence>
<dbReference type="Pfam" id="PF02755">
    <property type="entry name" value="RPEL"/>
    <property type="match status" value="2"/>
</dbReference>
<evidence type="ECO:0000256" key="4">
    <source>
        <dbReference type="PROSITE-ProRule" id="PRU00401"/>
    </source>
</evidence>
<dbReference type="EMBL" id="LKEA01000055">
    <property type="protein sequence ID" value="ROV91499.1"/>
    <property type="molecule type" value="Genomic_DNA"/>
</dbReference>
<dbReference type="InterPro" id="IPR004018">
    <property type="entry name" value="RPEL_repeat"/>
</dbReference>
<keyword evidence="2" id="KW-0677">Repeat</keyword>
<proteinExistence type="predicted"/>
<feature type="compositionally biased region" description="Basic and acidic residues" evidence="5">
    <location>
        <begin position="98"/>
        <end position="122"/>
    </location>
</feature>
<name>A0A423VKG3_9PEZI</name>
<evidence type="ECO:0008006" key="8">
    <source>
        <dbReference type="Google" id="ProtNLM"/>
    </source>
</evidence>
<evidence type="ECO:0000256" key="1">
    <source>
        <dbReference type="ARBA" id="ARBA00004123"/>
    </source>
</evidence>
<dbReference type="PROSITE" id="PS51073">
    <property type="entry name" value="RPEL"/>
    <property type="match status" value="2"/>
</dbReference>
<evidence type="ECO:0000256" key="5">
    <source>
        <dbReference type="SAM" id="MobiDB-lite"/>
    </source>
</evidence>
<comment type="subcellular location">
    <subcellularLocation>
        <location evidence="1">Nucleus</location>
    </subcellularLocation>
</comment>
<dbReference type="Proteomes" id="UP000283895">
    <property type="component" value="Unassembled WGS sequence"/>
</dbReference>
<feature type="region of interest" description="Disordered" evidence="5">
    <location>
        <begin position="71"/>
        <end position="122"/>
    </location>
</feature>
<evidence type="ECO:0000313" key="6">
    <source>
        <dbReference type="EMBL" id="ROV91499.1"/>
    </source>
</evidence>
<dbReference type="SMART" id="SM00707">
    <property type="entry name" value="RPEL"/>
    <property type="match status" value="2"/>
</dbReference>
<feature type="repeat" description="RPEL" evidence="4">
    <location>
        <begin position="73"/>
        <end position="98"/>
    </location>
</feature>
<comment type="caution">
    <text evidence="6">The sequence shown here is derived from an EMBL/GenBank/DDBJ whole genome shotgun (WGS) entry which is preliminary data.</text>
</comment>
<sequence length="122" mass="13678">MADENQTPKVDDVKVDESSIARPDPARRNSLEKQLSHRPDRAELIEKNILPASSAAPGLLAQQKELQKHMRADSLNEKIAHRPSPDDLIKKGVLNPDEDPRSPDEKYKDAMEEEYAKREGGA</sequence>
<dbReference type="GO" id="GO:0005634">
    <property type="term" value="C:nucleus"/>
    <property type="evidence" value="ECO:0007669"/>
    <property type="project" value="UniProtKB-SubCell"/>
</dbReference>
<feature type="compositionally biased region" description="Basic and acidic residues" evidence="5">
    <location>
        <begin position="9"/>
        <end position="38"/>
    </location>
</feature>
<dbReference type="GO" id="GO:0045944">
    <property type="term" value="P:positive regulation of transcription by RNA polymerase II"/>
    <property type="evidence" value="ECO:0007669"/>
    <property type="project" value="TreeGrafter"/>
</dbReference>
<accession>A0A423VKG3</accession>
<organism evidence="6 7">
    <name type="scientific">Cytospora schulzeri</name>
    <dbReference type="NCBI Taxonomy" id="448051"/>
    <lineage>
        <taxon>Eukaryota</taxon>
        <taxon>Fungi</taxon>
        <taxon>Dikarya</taxon>
        <taxon>Ascomycota</taxon>
        <taxon>Pezizomycotina</taxon>
        <taxon>Sordariomycetes</taxon>
        <taxon>Sordariomycetidae</taxon>
        <taxon>Diaporthales</taxon>
        <taxon>Cytosporaceae</taxon>
        <taxon>Cytospora</taxon>
    </lineage>
</organism>
<evidence type="ECO:0000256" key="2">
    <source>
        <dbReference type="ARBA" id="ARBA00022737"/>
    </source>
</evidence>
<feature type="compositionally biased region" description="Basic and acidic residues" evidence="5">
    <location>
        <begin position="71"/>
        <end position="90"/>
    </location>
</feature>
<dbReference type="GO" id="GO:0003713">
    <property type="term" value="F:transcription coactivator activity"/>
    <property type="evidence" value="ECO:0007669"/>
    <property type="project" value="TreeGrafter"/>
</dbReference>
<feature type="repeat" description="RPEL" evidence="4">
    <location>
        <begin position="29"/>
        <end position="54"/>
    </location>
</feature>
<reference evidence="6 7" key="1">
    <citation type="submission" date="2015-09" db="EMBL/GenBank/DDBJ databases">
        <title>Host preference determinants of Valsa canker pathogens revealed by comparative genomics.</title>
        <authorList>
            <person name="Yin Z."/>
            <person name="Huang L."/>
        </authorList>
    </citation>
    <scope>NUCLEOTIDE SEQUENCE [LARGE SCALE GENOMIC DNA]</scope>
    <source>
        <strain evidence="6 7">03-1</strain>
    </source>
</reference>
<dbReference type="PANTHER" id="PTHR22793:SF12">
    <property type="entry name" value="MYOCARDIN-RELATED TRANSCRIPTION FACTOR, ISOFORM H"/>
    <property type="match status" value="1"/>
</dbReference>
<dbReference type="AlphaFoldDB" id="A0A423VKG3"/>
<dbReference type="Gene3D" id="6.10.150.10">
    <property type="match status" value="1"/>
</dbReference>
<dbReference type="OrthoDB" id="197676at2759"/>
<dbReference type="STRING" id="356882.A0A423VKG3"/>
<keyword evidence="7" id="KW-1185">Reference proteome</keyword>
<dbReference type="PANTHER" id="PTHR22793">
    <property type="entry name" value="MYOCARDIN-RELATED TRANSCRIPTION FACTOR-RELATED"/>
    <property type="match status" value="1"/>
</dbReference>
<feature type="region of interest" description="Disordered" evidence="5">
    <location>
        <begin position="1"/>
        <end position="38"/>
    </location>
</feature>
<evidence type="ECO:0000256" key="3">
    <source>
        <dbReference type="ARBA" id="ARBA00023242"/>
    </source>
</evidence>